<proteinExistence type="predicted"/>
<comment type="caution">
    <text evidence="1">The sequence shown here is derived from an EMBL/GenBank/DDBJ whole genome shotgun (WGS) entry which is preliminary data.</text>
</comment>
<keyword evidence="2" id="KW-1185">Reference proteome</keyword>
<gene>
    <name evidence="1" type="ORF">C725_2293</name>
</gene>
<organism evidence="1 2">
    <name type="scientific">Pacificimonas flava</name>
    <dbReference type="NCBI Taxonomy" id="1234595"/>
    <lineage>
        <taxon>Bacteria</taxon>
        <taxon>Pseudomonadati</taxon>
        <taxon>Pseudomonadota</taxon>
        <taxon>Alphaproteobacteria</taxon>
        <taxon>Sphingomonadales</taxon>
        <taxon>Sphingosinicellaceae</taxon>
        <taxon>Pacificimonas</taxon>
    </lineage>
</organism>
<dbReference type="PATRIC" id="fig|1234595.3.peg.2295"/>
<evidence type="ECO:0000313" key="2">
    <source>
        <dbReference type="Proteomes" id="UP000011717"/>
    </source>
</evidence>
<dbReference type="AlphaFoldDB" id="M2SA50"/>
<reference evidence="1 2" key="1">
    <citation type="journal article" date="2013" name="Genome Announc.">
        <title>Draft Genome Sequence of Strain JLT2015T, Belonging to the Family Sphingomonadaceae of the Alphaproteobacteria.</title>
        <authorList>
            <person name="Tang K."/>
            <person name="Liu K."/>
            <person name="Li S."/>
            <person name="Jiao N."/>
        </authorList>
    </citation>
    <scope>NUCLEOTIDE SEQUENCE [LARGE SCALE GENOMIC DNA]</scope>
    <source>
        <strain evidence="1 2">JLT2015</strain>
    </source>
</reference>
<dbReference type="InterPro" id="IPR043148">
    <property type="entry name" value="TagF_C"/>
</dbReference>
<dbReference type="Proteomes" id="UP000011717">
    <property type="component" value="Unassembled WGS sequence"/>
</dbReference>
<dbReference type="Gene3D" id="3.40.50.12580">
    <property type="match status" value="1"/>
</dbReference>
<protein>
    <submittedName>
        <fullName evidence="1">Uncharacterized protein</fullName>
    </submittedName>
</protein>
<evidence type="ECO:0000313" key="1">
    <source>
        <dbReference type="EMBL" id="EMD82255.1"/>
    </source>
</evidence>
<dbReference type="RefSeq" id="WP_008602987.1">
    <property type="nucleotide sequence ID" value="NZ_AMRV01000008.1"/>
</dbReference>
<accession>M2SA50</accession>
<dbReference type="SUPFAM" id="SSF53756">
    <property type="entry name" value="UDP-Glycosyltransferase/glycogen phosphorylase"/>
    <property type="match status" value="1"/>
</dbReference>
<dbReference type="EMBL" id="AMRV01000008">
    <property type="protein sequence ID" value="EMD82255.1"/>
    <property type="molecule type" value="Genomic_DNA"/>
</dbReference>
<name>M2SA50_9SPHN</name>
<sequence length="390" mass="42862">MRTPDAGLTAGSPMSERQNAEVAFLFLGEMLLIPHLYPIVEALGTAAPDLPMDLWVSTSMHEGLLAGWRPPGRVRIRRAPGFHQLPDAVPGTNPPLPAKMPMLARLAPALARTPVAVCAEQTSLWLPRLLPLKTRFVKTSHGVGSMSARDDKRRRAAFFTMVPSERERATYLQRGMNPQRIAATGYVKAAFRHRTATRPRFPEARPVLLYTPHWRAERSSWPVWGQEIVTMLAAQDRYNVILAPHQRLVETCPGVRGALAAVADLPHMHCDLDSFAMVDGSYTAAADLYLGDTSSQLLEFLMTPRPAVFLNTHETDWPSDPSYDMWGAGEVVTRAEDIMAAIARAPQRHADYIAFQQSYAESALGDTSGAAAARAAEQILRILAMPAGGR</sequence>